<comment type="caution">
    <text evidence="2">The sequence shown here is derived from an EMBL/GenBank/DDBJ whole genome shotgun (WGS) entry which is preliminary data.</text>
</comment>
<proteinExistence type="predicted"/>
<dbReference type="EMBL" id="FOEH01000003">
    <property type="protein sequence ID" value="SEQ37290.1"/>
    <property type="molecule type" value="Genomic_DNA"/>
</dbReference>
<organism evidence="2 3">
    <name type="scientific">Virgibacillus subterraneus</name>
    <dbReference type="NCBI Taxonomy" id="621109"/>
    <lineage>
        <taxon>Bacteria</taxon>
        <taxon>Bacillati</taxon>
        <taxon>Bacillota</taxon>
        <taxon>Bacilli</taxon>
        <taxon>Bacillales</taxon>
        <taxon>Bacillaceae</taxon>
        <taxon>Virgibacillus</taxon>
    </lineage>
</organism>
<evidence type="ECO:0000313" key="2">
    <source>
        <dbReference type="EMBL" id="SEQ37290.1"/>
    </source>
</evidence>
<keyword evidence="1" id="KW-0472">Membrane</keyword>
<evidence type="ECO:0000313" key="3">
    <source>
        <dbReference type="Proteomes" id="UP000198733"/>
    </source>
</evidence>
<name>A0A1H9FH88_9BACI</name>
<dbReference type="Proteomes" id="UP000198733">
    <property type="component" value="Unassembled WGS sequence"/>
</dbReference>
<feature type="transmembrane region" description="Helical" evidence="1">
    <location>
        <begin position="7"/>
        <end position="23"/>
    </location>
</feature>
<sequence>MSFKKRLLIAICFFGVSLTFIFWSFKPSVFQSFLLIITAMCASFILKWRRKDNENR</sequence>
<feature type="transmembrane region" description="Helical" evidence="1">
    <location>
        <begin position="29"/>
        <end position="46"/>
    </location>
</feature>
<reference evidence="2 3" key="1">
    <citation type="submission" date="2016-10" db="EMBL/GenBank/DDBJ databases">
        <authorList>
            <person name="Varghese N."/>
            <person name="Submissions S."/>
        </authorList>
    </citation>
    <scope>NUCLEOTIDE SEQUENCE [LARGE SCALE GENOMIC DNA]</scope>
    <source>
        <strain evidence="2 3">CGMCC 1.7734</strain>
    </source>
</reference>
<protein>
    <submittedName>
        <fullName evidence="2">Uncharacterized protein</fullName>
    </submittedName>
</protein>
<keyword evidence="1" id="KW-0812">Transmembrane</keyword>
<evidence type="ECO:0000256" key="1">
    <source>
        <dbReference type="SAM" id="Phobius"/>
    </source>
</evidence>
<keyword evidence="1" id="KW-1133">Transmembrane helix</keyword>
<gene>
    <name evidence="2" type="ORF">SAMN05216232_2204</name>
</gene>
<keyword evidence="3" id="KW-1185">Reference proteome</keyword>
<accession>A0A1H9FH88</accession>